<comment type="catalytic activity">
    <reaction evidence="10 11">
        <text>heme b + (2E,6E)-farnesyl diphosphate + H2O = Fe(II)-heme o + diphosphate</text>
        <dbReference type="Rhea" id="RHEA:28070"/>
        <dbReference type="ChEBI" id="CHEBI:15377"/>
        <dbReference type="ChEBI" id="CHEBI:33019"/>
        <dbReference type="ChEBI" id="CHEBI:60344"/>
        <dbReference type="ChEBI" id="CHEBI:60530"/>
        <dbReference type="ChEBI" id="CHEBI:175763"/>
        <dbReference type="EC" id="2.5.1.141"/>
    </reaction>
</comment>
<dbReference type="NCBIfam" id="TIGR01473">
    <property type="entry name" value="cyoE_ctaB"/>
    <property type="match status" value="1"/>
</dbReference>
<comment type="miscellaneous">
    <text evidence="11">Carbon 2 of the heme B porphyrin ring is defined according to the Fischer nomenclature.</text>
</comment>
<comment type="pathway">
    <text evidence="3 11">Porphyrin-containing compound metabolism; heme O biosynthesis; heme O from protoheme: step 1/1.</text>
</comment>
<organism evidence="12 13">
    <name type="scientific">Candidatus Marsarchaeota G2 archaeon ECH_B_SAG-M15</name>
    <dbReference type="NCBI Taxonomy" id="1978162"/>
    <lineage>
        <taxon>Archaea</taxon>
        <taxon>Candidatus Marsarchaeota</taxon>
        <taxon>Candidatus Marsarchaeota group 2</taxon>
    </lineage>
</organism>
<keyword evidence="7 11" id="KW-1133">Transmembrane helix</keyword>
<evidence type="ECO:0000256" key="11">
    <source>
        <dbReference type="HAMAP-Rule" id="MF_00154"/>
    </source>
</evidence>
<sequence>MSKIPDYIELMKPRLIPLLLLVAIASMVVAKGEALGIRPLVEMGVLGFIGLGGSAALNNYFDRDIDSKMDRTACRPIPSGRVPPKNALLFGLVLIGVSIILTASLLNPLTAFIIGLGAFLYVWFYTLKLKRNTPSAVVWGGLAGSIPALGGWAAVSRTGWLTPLFIFLVVFFWQPSHFWSLALLVKQDYGRAGVPVLPVLEEESKVVSNAILYNVLVLPFTYLLFIAGGLHPFYLYSITVLNLFLMVFSVVAYFVKKRNVYRSNYRFSLAYMFMFLLALIVGKLV</sequence>
<feature type="transmembrane region" description="Helical" evidence="11">
    <location>
        <begin position="87"/>
        <end position="106"/>
    </location>
</feature>
<dbReference type="UniPathway" id="UPA00834">
    <property type="reaction ID" value="UER00712"/>
</dbReference>
<dbReference type="PROSITE" id="PS00943">
    <property type="entry name" value="UBIA"/>
    <property type="match status" value="1"/>
</dbReference>
<dbReference type="AlphaFoldDB" id="A0A2R6AZD3"/>
<dbReference type="Gene3D" id="1.10.357.140">
    <property type="entry name" value="UbiA prenyltransferase"/>
    <property type="match status" value="1"/>
</dbReference>
<dbReference type="HAMAP" id="MF_00154">
    <property type="entry name" value="CyoE_CtaB"/>
    <property type="match status" value="1"/>
</dbReference>
<gene>
    <name evidence="11" type="primary">ctaB</name>
    <name evidence="12" type="ORF">B9Q08_02300</name>
</gene>
<feature type="transmembrane region" description="Helical" evidence="11">
    <location>
        <begin position="161"/>
        <end position="185"/>
    </location>
</feature>
<dbReference type="Pfam" id="PF01040">
    <property type="entry name" value="UbiA"/>
    <property type="match status" value="1"/>
</dbReference>
<accession>A0A2R6AZD3</accession>
<dbReference type="EC" id="2.5.1.141" evidence="11"/>
<name>A0A2R6AZD3_9ARCH</name>
<dbReference type="InterPro" id="IPR030470">
    <property type="entry name" value="UbiA_prenylTrfase_CS"/>
</dbReference>
<evidence type="ECO:0000256" key="8">
    <source>
        <dbReference type="ARBA" id="ARBA00023133"/>
    </source>
</evidence>
<evidence type="ECO:0000256" key="9">
    <source>
        <dbReference type="ARBA" id="ARBA00023136"/>
    </source>
</evidence>
<comment type="caution">
    <text evidence="12">The sequence shown here is derived from an EMBL/GenBank/DDBJ whole genome shotgun (WGS) entry which is preliminary data.</text>
</comment>
<feature type="transmembrane region" description="Helical" evidence="11">
    <location>
        <begin position="267"/>
        <end position="284"/>
    </location>
</feature>
<keyword evidence="9 11" id="KW-0472">Membrane</keyword>
<evidence type="ECO:0000256" key="1">
    <source>
        <dbReference type="ARBA" id="ARBA00004019"/>
    </source>
</evidence>
<dbReference type="InterPro" id="IPR044878">
    <property type="entry name" value="UbiA_sf"/>
</dbReference>
<keyword evidence="6 11" id="KW-0812">Transmembrane</keyword>
<dbReference type="InterPro" id="IPR006369">
    <property type="entry name" value="Protohaem_IX_farnesylTrfase"/>
</dbReference>
<comment type="similarity">
    <text evidence="11">Belongs to the UbiA prenyltransferase family. Protoheme IX farnesyltransferase subfamily.</text>
</comment>
<keyword evidence="5 11" id="KW-0808">Transferase</keyword>
<dbReference type="NCBIfam" id="NF003349">
    <property type="entry name" value="PRK04375.1-2"/>
    <property type="match status" value="1"/>
</dbReference>
<proteinExistence type="inferred from homology"/>
<evidence type="ECO:0000256" key="10">
    <source>
        <dbReference type="ARBA" id="ARBA00047690"/>
    </source>
</evidence>
<protein>
    <recommendedName>
        <fullName evidence="11">Protoheme IX farnesyltransferase</fullName>
        <ecNumber evidence="11">2.5.1.141</ecNumber>
    </recommendedName>
    <alternativeName>
        <fullName evidence="11">Heme B farnesyltransferase</fullName>
    </alternativeName>
    <alternativeName>
        <fullName evidence="11">Heme O synthase</fullName>
    </alternativeName>
</protein>
<evidence type="ECO:0000256" key="4">
    <source>
        <dbReference type="ARBA" id="ARBA00010223"/>
    </source>
</evidence>
<dbReference type="Proteomes" id="UP000240490">
    <property type="component" value="Unassembled WGS sequence"/>
</dbReference>
<feature type="transmembrane region" description="Helical" evidence="11">
    <location>
        <begin position="112"/>
        <end position="129"/>
    </location>
</feature>
<evidence type="ECO:0000256" key="5">
    <source>
        <dbReference type="ARBA" id="ARBA00022679"/>
    </source>
</evidence>
<dbReference type="GO" id="GO:0005886">
    <property type="term" value="C:plasma membrane"/>
    <property type="evidence" value="ECO:0007669"/>
    <property type="project" value="UniProtKB-SubCell"/>
</dbReference>
<evidence type="ECO:0000256" key="7">
    <source>
        <dbReference type="ARBA" id="ARBA00022989"/>
    </source>
</evidence>
<dbReference type="PANTHER" id="PTHR43448:SF2">
    <property type="entry name" value="PROTOHEME IX FARNESYLTRANSFERASE, MITOCHONDRIAL"/>
    <property type="match status" value="1"/>
</dbReference>
<feature type="transmembrane region" description="Helical" evidence="11">
    <location>
        <begin position="136"/>
        <end position="155"/>
    </location>
</feature>
<evidence type="ECO:0000256" key="6">
    <source>
        <dbReference type="ARBA" id="ARBA00022692"/>
    </source>
</evidence>
<comment type="subcellular location">
    <subcellularLocation>
        <location evidence="2 11">Cell membrane</location>
        <topology evidence="2 11">Multi-pass membrane protein</topology>
    </subcellularLocation>
</comment>
<evidence type="ECO:0000256" key="2">
    <source>
        <dbReference type="ARBA" id="ARBA00004651"/>
    </source>
</evidence>
<comment type="similarity">
    <text evidence="4">In the C-terminal section; belongs to the UbiA prenyltransferase family. Protoheme IX farnesyltransferase subfamily.</text>
</comment>
<dbReference type="CDD" id="cd13957">
    <property type="entry name" value="PT_UbiA_Cox10"/>
    <property type="match status" value="1"/>
</dbReference>
<comment type="function">
    <text evidence="1 11">Converts heme B (protoheme IX) to heme O by substitution of the vinyl group on carbon 2 of heme B porphyrin ring with a hydroxyethyl farnesyl side group.</text>
</comment>
<dbReference type="PANTHER" id="PTHR43448">
    <property type="entry name" value="PROTOHEME IX FARNESYLTRANSFERASE, MITOCHONDRIAL"/>
    <property type="match status" value="1"/>
</dbReference>
<keyword evidence="11" id="KW-1003">Cell membrane</keyword>
<dbReference type="EMBL" id="NEXJ01000039">
    <property type="protein sequence ID" value="PSN91734.1"/>
    <property type="molecule type" value="Genomic_DNA"/>
</dbReference>
<feature type="transmembrane region" description="Helical" evidence="11">
    <location>
        <begin position="40"/>
        <end position="61"/>
    </location>
</feature>
<feature type="transmembrane region" description="Helical" evidence="11">
    <location>
        <begin position="233"/>
        <end position="255"/>
    </location>
</feature>
<dbReference type="GO" id="GO:0008495">
    <property type="term" value="F:protoheme IX farnesyltransferase activity"/>
    <property type="evidence" value="ECO:0007669"/>
    <property type="project" value="UniProtKB-UniRule"/>
</dbReference>
<evidence type="ECO:0000313" key="13">
    <source>
        <dbReference type="Proteomes" id="UP000240490"/>
    </source>
</evidence>
<feature type="transmembrane region" description="Helical" evidence="11">
    <location>
        <begin position="206"/>
        <end position="227"/>
    </location>
</feature>
<reference evidence="12 13" key="1">
    <citation type="submission" date="2017-04" db="EMBL/GenBank/DDBJ databases">
        <title>Novel microbial lineages endemic to geothermal iron-oxide mats fill important gaps in the evolutionary history of Archaea.</title>
        <authorList>
            <person name="Jay Z.J."/>
            <person name="Beam J.P."/>
            <person name="Dlakic M."/>
            <person name="Rusch D.B."/>
            <person name="Kozubal M.A."/>
            <person name="Inskeep W.P."/>
        </authorList>
    </citation>
    <scope>NUCLEOTIDE SEQUENCE [LARGE SCALE GENOMIC DNA]</scope>
    <source>
        <strain evidence="12">ECH_B_SAG-M15</strain>
    </source>
</reference>
<dbReference type="InterPro" id="IPR000537">
    <property type="entry name" value="UbiA_prenyltransferase"/>
</dbReference>
<dbReference type="GO" id="GO:0048034">
    <property type="term" value="P:heme O biosynthetic process"/>
    <property type="evidence" value="ECO:0007669"/>
    <property type="project" value="UniProtKB-UniRule"/>
</dbReference>
<evidence type="ECO:0000256" key="3">
    <source>
        <dbReference type="ARBA" id="ARBA00004919"/>
    </source>
</evidence>
<keyword evidence="8 11" id="KW-0350">Heme biosynthesis</keyword>
<evidence type="ECO:0000313" key="12">
    <source>
        <dbReference type="EMBL" id="PSN91734.1"/>
    </source>
</evidence>